<dbReference type="RefSeq" id="WP_318595818.1">
    <property type="nucleotide sequence ID" value="NZ_JAWSTH010000006.1"/>
</dbReference>
<dbReference type="SMART" id="SM00474">
    <property type="entry name" value="35EXOc"/>
    <property type="match status" value="1"/>
</dbReference>
<dbReference type="InterPro" id="IPR044876">
    <property type="entry name" value="HRDC_dom_sf"/>
</dbReference>
<proteinExistence type="predicted"/>
<comment type="caution">
    <text evidence="3">The sequence shown here is derived from an EMBL/GenBank/DDBJ whole genome shotgun (WGS) entry which is preliminary data.</text>
</comment>
<name>A0ABU4HLG4_9ACTN</name>
<sequence>MPQETVTTLAGSDEVARIAELAAASGRLGIDTEFMSEGRYRALLCLVQVAAPDPDAPDGVRIALFDPFDELDFEPLAAVLADPAVEIVLHAARQDVAILRRAWRTDVRNVFDTQVAAGFAGYGAQTGYGNLLGAALGLRVGKTASYTRWDVRPLTEEQLSYAREDVVYLLQLSDALHDKLTASGRLEWAREECRRMEEASDERDPETAYERLPRSGQLDPRARAVAREVAAWRERTAQQEDKPVGSILPDPALVEIAKRKPASPRELEQIRGLHGGHLRRRGQAIVDAVAIGRDAEPIAREARRPGGEQGDAPLISVVEAVIRARAIEAELAYELVASRAELEQIVIAARRGDPEPDVRALTGWRRELVGAELAELLAGRRAVTIVAGRIAVTPVD</sequence>
<dbReference type="SMART" id="SM00341">
    <property type="entry name" value="HRDC"/>
    <property type="match status" value="1"/>
</dbReference>
<dbReference type="PROSITE" id="PS50967">
    <property type="entry name" value="HRDC"/>
    <property type="match status" value="1"/>
</dbReference>
<gene>
    <name evidence="3" type="ORF">R7226_04370</name>
</gene>
<evidence type="ECO:0000256" key="1">
    <source>
        <dbReference type="SAM" id="MobiDB-lite"/>
    </source>
</evidence>
<dbReference type="EMBL" id="JAWSTH010000006">
    <property type="protein sequence ID" value="MDW5593557.1"/>
    <property type="molecule type" value="Genomic_DNA"/>
</dbReference>
<reference evidence="3 4" key="2">
    <citation type="submission" date="2023-10" db="EMBL/GenBank/DDBJ databases">
        <authorList>
            <person name="Han X.F."/>
        </authorList>
    </citation>
    <scope>NUCLEOTIDE SEQUENCE [LARGE SCALE GENOMIC DNA]</scope>
    <source>
        <strain evidence="3 4">KCTC 39840</strain>
    </source>
</reference>
<reference evidence="4" key="1">
    <citation type="submission" date="2023-07" db="EMBL/GenBank/DDBJ databases">
        <title>Conexibacter stalactiti sp. nov., isolated from stalactites in a lava cave and emended description of the genus Conexibacter.</title>
        <authorList>
            <person name="Lee S.D."/>
        </authorList>
    </citation>
    <scope>NUCLEOTIDE SEQUENCE [LARGE SCALE GENOMIC DNA]</scope>
    <source>
        <strain evidence="4">KCTC 39840</strain>
    </source>
</reference>
<dbReference type="InterPro" id="IPR002121">
    <property type="entry name" value="HRDC_dom"/>
</dbReference>
<dbReference type="InterPro" id="IPR051086">
    <property type="entry name" value="RNase_D-like"/>
</dbReference>
<dbReference type="Pfam" id="PF00570">
    <property type="entry name" value="HRDC"/>
    <property type="match status" value="1"/>
</dbReference>
<organism evidence="3 4">
    <name type="scientific">Conexibacter stalactiti</name>
    <dbReference type="NCBI Taxonomy" id="1940611"/>
    <lineage>
        <taxon>Bacteria</taxon>
        <taxon>Bacillati</taxon>
        <taxon>Actinomycetota</taxon>
        <taxon>Thermoleophilia</taxon>
        <taxon>Solirubrobacterales</taxon>
        <taxon>Conexibacteraceae</taxon>
        <taxon>Conexibacter</taxon>
    </lineage>
</organism>
<dbReference type="InterPro" id="IPR010997">
    <property type="entry name" value="HRDC-like_sf"/>
</dbReference>
<evidence type="ECO:0000259" key="2">
    <source>
        <dbReference type="PROSITE" id="PS50967"/>
    </source>
</evidence>
<dbReference type="CDD" id="cd06142">
    <property type="entry name" value="RNaseD_exo"/>
    <property type="match status" value="1"/>
</dbReference>
<dbReference type="Pfam" id="PF01612">
    <property type="entry name" value="DNA_pol_A_exo1"/>
    <property type="match status" value="1"/>
</dbReference>
<dbReference type="PANTHER" id="PTHR47649:SF1">
    <property type="entry name" value="RIBONUCLEASE D"/>
    <property type="match status" value="1"/>
</dbReference>
<dbReference type="PANTHER" id="PTHR47649">
    <property type="entry name" value="RIBONUCLEASE D"/>
    <property type="match status" value="1"/>
</dbReference>
<evidence type="ECO:0000313" key="3">
    <source>
        <dbReference type="EMBL" id="MDW5593557.1"/>
    </source>
</evidence>
<dbReference type="SUPFAM" id="SSF53098">
    <property type="entry name" value="Ribonuclease H-like"/>
    <property type="match status" value="1"/>
</dbReference>
<accession>A0ABU4HLG4</accession>
<protein>
    <submittedName>
        <fullName evidence="3">HRDC domain-containing protein</fullName>
    </submittedName>
</protein>
<dbReference type="Gene3D" id="3.30.420.10">
    <property type="entry name" value="Ribonuclease H-like superfamily/Ribonuclease H"/>
    <property type="match status" value="1"/>
</dbReference>
<keyword evidence="4" id="KW-1185">Reference proteome</keyword>
<dbReference type="InterPro" id="IPR002562">
    <property type="entry name" value="3'-5'_exonuclease_dom"/>
</dbReference>
<feature type="domain" description="HRDC" evidence="2">
    <location>
        <begin position="219"/>
        <end position="299"/>
    </location>
</feature>
<dbReference type="SUPFAM" id="SSF47819">
    <property type="entry name" value="HRDC-like"/>
    <property type="match status" value="2"/>
</dbReference>
<dbReference type="InterPro" id="IPR036397">
    <property type="entry name" value="RNaseH_sf"/>
</dbReference>
<dbReference type="Gene3D" id="1.10.150.80">
    <property type="entry name" value="HRDC domain"/>
    <property type="match status" value="2"/>
</dbReference>
<dbReference type="InterPro" id="IPR012337">
    <property type="entry name" value="RNaseH-like_sf"/>
</dbReference>
<dbReference type="Proteomes" id="UP001284601">
    <property type="component" value="Unassembled WGS sequence"/>
</dbReference>
<feature type="region of interest" description="Disordered" evidence="1">
    <location>
        <begin position="195"/>
        <end position="217"/>
    </location>
</feature>
<evidence type="ECO:0000313" key="4">
    <source>
        <dbReference type="Proteomes" id="UP001284601"/>
    </source>
</evidence>